<dbReference type="EMBL" id="JACCKD010000006">
    <property type="protein sequence ID" value="MBA0127101.1"/>
    <property type="molecule type" value="Genomic_DNA"/>
</dbReference>
<evidence type="ECO:0000313" key="3">
    <source>
        <dbReference type="EMBL" id="MBA0127101.1"/>
    </source>
</evidence>
<evidence type="ECO:0000313" key="4">
    <source>
        <dbReference type="Proteomes" id="UP000582974"/>
    </source>
</evidence>
<dbReference type="CDD" id="cd00085">
    <property type="entry name" value="HNHc"/>
    <property type="match status" value="1"/>
</dbReference>
<accession>A0A838AD08</accession>
<reference evidence="3 4" key="1">
    <citation type="submission" date="2020-07" db="EMBL/GenBank/DDBJ databases">
        <title>Genome of Haloechinothrix sp.</title>
        <authorList>
            <person name="Tang S.-K."/>
            <person name="Yang L."/>
            <person name="Zhu W.-Y."/>
        </authorList>
    </citation>
    <scope>NUCLEOTIDE SEQUENCE [LARGE SCALE GENOMIC DNA]</scope>
    <source>
        <strain evidence="3 4">YIM 98757</strain>
    </source>
</reference>
<organism evidence="3 4">
    <name type="scientific">Haloechinothrix aidingensis</name>
    <dbReference type="NCBI Taxonomy" id="2752311"/>
    <lineage>
        <taxon>Bacteria</taxon>
        <taxon>Bacillati</taxon>
        <taxon>Actinomycetota</taxon>
        <taxon>Actinomycetes</taxon>
        <taxon>Pseudonocardiales</taxon>
        <taxon>Pseudonocardiaceae</taxon>
        <taxon>Haloechinothrix</taxon>
    </lineage>
</organism>
<name>A0A838AD08_9PSEU</name>
<sequence length="459" mass="49727">MSEFVQVVGPAGVMFVPAGQAPAVAFTPEEQAEIRCRTFTGEQVGELSAEQVIETLAAARRIRAHTDAIEAHALARLDQLRGGDRYVADEAALELRVSRHTAALRLHRARQLTQRMPRVLAAMEAGQIEAHAAGRVVEATDTVEDQRARQVDTQLAEKLDSGRVSATNPANLARAARRLVEQADPEGQATRARQARAGRKVELLPGEDGLSTLAAELPAEVAASAYARIDAMAHRARHRGDERTLDQLRADIHATLLLGQDPDVAVPEAAATVFLHMPVDAALGMTDTGCELSGYGPLPAPIARQIMGSEDSVWRKVLTDPASGAVLDVGRRRYRPTTAIRDLVAVRDAECTAPGCHRPAQHSDYDHLHGWGRGQNGSTAEANGGAKCRWHHRMKDHPHWTLHHNPSSGTSTITTPTGRRYTHDRTPGARPRPPTLPEQSQLPEPRGGGTTRPPPRNRS</sequence>
<dbReference type="AlphaFoldDB" id="A0A838AD08"/>
<keyword evidence="4" id="KW-1185">Reference proteome</keyword>
<evidence type="ECO:0000259" key="2">
    <source>
        <dbReference type="Pfam" id="PF02720"/>
    </source>
</evidence>
<proteinExistence type="predicted"/>
<evidence type="ECO:0000256" key="1">
    <source>
        <dbReference type="SAM" id="MobiDB-lite"/>
    </source>
</evidence>
<gene>
    <name evidence="3" type="ORF">H0B56_16245</name>
</gene>
<feature type="region of interest" description="Disordered" evidence="1">
    <location>
        <begin position="398"/>
        <end position="459"/>
    </location>
</feature>
<dbReference type="Proteomes" id="UP000582974">
    <property type="component" value="Unassembled WGS sequence"/>
</dbReference>
<dbReference type="InterPro" id="IPR003870">
    <property type="entry name" value="DUF222"/>
</dbReference>
<feature type="region of interest" description="Disordered" evidence="1">
    <location>
        <begin position="367"/>
        <end position="386"/>
    </location>
</feature>
<dbReference type="Pfam" id="PF02720">
    <property type="entry name" value="DUF222"/>
    <property type="match status" value="1"/>
</dbReference>
<dbReference type="RefSeq" id="WP_180893938.1">
    <property type="nucleotide sequence ID" value="NZ_JACCKD010000006.1"/>
</dbReference>
<feature type="compositionally biased region" description="Low complexity" evidence="1">
    <location>
        <begin position="406"/>
        <end position="418"/>
    </location>
</feature>
<protein>
    <submittedName>
        <fullName evidence="3">DUF222 domain-containing protein</fullName>
    </submittedName>
</protein>
<dbReference type="InterPro" id="IPR003615">
    <property type="entry name" value="HNH_nuc"/>
</dbReference>
<comment type="caution">
    <text evidence="3">The sequence shown here is derived from an EMBL/GenBank/DDBJ whole genome shotgun (WGS) entry which is preliminary data.</text>
</comment>
<feature type="domain" description="DUF222" evidence="2">
    <location>
        <begin position="54"/>
        <end position="348"/>
    </location>
</feature>